<sequence>MSMVKNLLLSSVVSVALVGCASIAGSTNNLTDERIKSDTSGVLGYQPGDLEIVNRRTEGTNTYVNLKTNDGKEFACVINGGNLLTLGMTNPPSCAKKGEPISTNPLQR</sequence>
<dbReference type="RefSeq" id="WP_133322744.1">
    <property type="nucleotide sequence ID" value="NZ_SMTF01000012.1"/>
</dbReference>
<feature type="signal peptide" evidence="1">
    <location>
        <begin position="1"/>
        <end position="24"/>
    </location>
</feature>
<dbReference type="Proteomes" id="UP000294796">
    <property type="component" value="Unassembled WGS sequence"/>
</dbReference>
<keyword evidence="3" id="KW-1185">Reference proteome</keyword>
<dbReference type="OrthoDB" id="6885719at2"/>
<keyword evidence="1" id="KW-0732">Signal</keyword>
<dbReference type="PROSITE" id="PS51257">
    <property type="entry name" value="PROKAR_LIPOPROTEIN"/>
    <property type="match status" value="1"/>
</dbReference>
<reference evidence="2 3" key="1">
    <citation type="submission" date="2019-03" db="EMBL/GenBank/DDBJ databases">
        <title>Luteimonas zhaokaii sp.nov., isolated from the rectal contents of Plateau pika in Yushu, Qinghai Province, China.</title>
        <authorList>
            <person name="Zhang G."/>
        </authorList>
    </citation>
    <scope>NUCLEOTIDE SEQUENCE [LARGE SCALE GENOMIC DNA]</scope>
    <source>
        <strain evidence="2 3">B9</strain>
    </source>
</reference>
<proteinExistence type="predicted"/>
<evidence type="ECO:0008006" key="4">
    <source>
        <dbReference type="Google" id="ProtNLM"/>
    </source>
</evidence>
<comment type="caution">
    <text evidence="2">The sequence shown here is derived from an EMBL/GenBank/DDBJ whole genome shotgun (WGS) entry which is preliminary data.</text>
</comment>
<evidence type="ECO:0000313" key="2">
    <source>
        <dbReference type="EMBL" id="TDK22679.1"/>
    </source>
</evidence>
<gene>
    <name evidence="2" type="ORF">E2F46_13000</name>
</gene>
<protein>
    <recommendedName>
        <fullName evidence="4">Lipoprotein</fullName>
    </recommendedName>
</protein>
<name>A0A4V3ALG4_9GAMM</name>
<evidence type="ECO:0000256" key="1">
    <source>
        <dbReference type="SAM" id="SignalP"/>
    </source>
</evidence>
<evidence type="ECO:0000313" key="3">
    <source>
        <dbReference type="Proteomes" id="UP000294796"/>
    </source>
</evidence>
<dbReference type="EMBL" id="SMTF01000012">
    <property type="protein sequence ID" value="TDK22679.1"/>
    <property type="molecule type" value="Genomic_DNA"/>
</dbReference>
<organism evidence="2 3">
    <name type="scientific">Luteimonas aestuarii</name>
    <dbReference type="NCBI Taxonomy" id="453837"/>
    <lineage>
        <taxon>Bacteria</taxon>
        <taxon>Pseudomonadati</taxon>
        <taxon>Pseudomonadota</taxon>
        <taxon>Gammaproteobacteria</taxon>
        <taxon>Lysobacterales</taxon>
        <taxon>Lysobacteraceae</taxon>
        <taxon>Luteimonas</taxon>
    </lineage>
</organism>
<dbReference type="AlphaFoldDB" id="A0A4V3ALG4"/>
<accession>A0A4V3ALG4</accession>
<feature type="chain" id="PRO_5020975990" description="Lipoprotein" evidence="1">
    <location>
        <begin position="25"/>
        <end position="108"/>
    </location>
</feature>